<protein>
    <submittedName>
        <fullName evidence="2">Uncharacterized protein</fullName>
    </submittedName>
</protein>
<accession>A0A0A9CPX6</accession>
<proteinExistence type="predicted"/>
<dbReference type="AlphaFoldDB" id="A0A0A9CPX6"/>
<keyword evidence="1" id="KW-0732">Signal</keyword>
<organism evidence="2">
    <name type="scientific">Arundo donax</name>
    <name type="common">Giant reed</name>
    <name type="synonym">Donax arundinaceus</name>
    <dbReference type="NCBI Taxonomy" id="35708"/>
    <lineage>
        <taxon>Eukaryota</taxon>
        <taxon>Viridiplantae</taxon>
        <taxon>Streptophyta</taxon>
        <taxon>Embryophyta</taxon>
        <taxon>Tracheophyta</taxon>
        <taxon>Spermatophyta</taxon>
        <taxon>Magnoliopsida</taxon>
        <taxon>Liliopsida</taxon>
        <taxon>Poales</taxon>
        <taxon>Poaceae</taxon>
        <taxon>PACMAD clade</taxon>
        <taxon>Arundinoideae</taxon>
        <taxon>Arundineae</taxon>
        <taxon>Arundo</taxon>
    </lineage>
</organism>
<feature type="signal peptide" evidence="1">
    <location>
        <begin position="1"/>
        <end position="16"/>
    </location>
</feature>
<name>A0A0A9CPX6_ARUDO</name>
<evidence type="ECO:0000313" key="2">
    <source>
        <dbReference type="EMBL" id="JAD73542.1"/>
    </source>
</evidence>
<sequence length="34" mass="3833">MIIAILLSIIFSFLLFLENFTSECYTGQSAGYLI</sequence>
<feature type="chain" id="PRO_5002063447" evidence="1">
    <location>
        <begin position="17"/>
        <end position="34"/>
    </location>
</feature>
<dbReference type="EMBL" id="GBRH01224353">
    <property type="protein sequence ID" value="JAD73542.1"/>
    <property type="molecule type" value="Transcribed_RNA"/>
</dbReference>
<evidence type="ECO:0000256" key="1">
    <source>
        <dbReference type="SAM" id="SignalP"/>
    </source>
</evidence>
<reference evidence="2" key="2">
    <citation type="journal article" date="2015" name="Data Brief">
        <title>Shoot transcriptome of the giant reed, Arundo donax.</title>
        <authorList>
            <person name="Barrero R.A."/>
            <person name="Guerrero F.D."/>
            <person name="Moolhuijzen P."/>
            <person name="Goolsby J.A."/>
            <person name="Tidwell J."/>
            <person name="Bellgard S.E."/>
            <person name="Bellgard M.I."/>
        </authorList>
    </citation>
    <scope>NUCLEOTIDE SEQUENCE</scope>
    <source>
        <tissue evidence="2">Shoot tissue taken approximately 20 cm above the soil surface</tissue>
    </source>
</reference>
<reference evidence="2" key="1">
    <citation type="submission" date="2014-09" db="EMBL/GenBank/DDBJ databases">
        <authorList>
            <person name="Magalhaes I.L.F."/>
            <person name="Oliveira U."/>
            <person name="Santos F.R."/>
            <person name="Vidigal T.H.D.A."/>
            <person name="Brescovit A.D."/>
            <person name="Santos A.J."/>
        </authorList>
    </citation>
    <scope>NUCLEOTIDE SEQUENCE</scope>
    <source>
        <tissue evidence="2">Shoot tissue taken approximately 20 cm above the soil surface</tissue>
    </source>
</reference>